<sequence length="54" mass="6417">MRFSPNSAQESKKRQRFSTGKEGKKAKMWISLLKIIENVEERTDPGERKDRKHE</sequence>
<reference evidence="2" key="2">
    <citation type="submission" date="2021-04" db="EMBL/GenBank/DDBJ databases">
        <authorList>
            <person name="Gilroy R."/>
        </authorList>
    </citation>
    <scope>NUCLEOTIDE SEQUENCE</scope>
    <source>
        <strain evidence="2">ChiBcec2-3848</strain>
    </source>
</reference>
<feature type="region of interest" description="Disordered" evidence="1">
    <location>
        <begin position="1"/>
        <end position="25"/>
    </location>
</feature>
<name>A0A9D2TD42_9FIRM</name>
<reference evidence="2" key="1">
    <citation type="journal article" date="2021" name="PeerJ">
        <title>Extensive microbial diversity within the chicken gut microbiome revealed by metagenomics and culture.</title>
        <authorList>
            <person name="Gilroy R."/>
            <person name="Ravi A."/>
            <person name="Getino M."/>
            <person name="Pursley I."/>
            <person name="Horton D.L."/>
            <person name="Alikhan N.F."/>
            <person name="Baker D."/>
            <person name="Gharbi K."/>
            <person name="Hall N."/>
            <person name="Watson M."/>
            <person name="Adriaenssens E.M."/>
            <person name="Foster-Nyarko E."/>
            <person name="Jarju S."/>
            <person name="Secka A."/>
            <person name="Antonio M."/>
            <person name="Oren A."/>
            <person name="Chaudhuri R.R."/>
            <person name="La Ragione R."/>
            <person name="Hildebrand F."/>
            <person name="Pallen M.J."/>
        </authorList>
    </citation>
    <scope>NUCLEOTIDE SEQUENCE</scope>
    <source>
        <strain evidence="2">ChiBcec2-3848</strain>
    </source>
</reference>
<proteinExistence type="predicted"/>
<protein>
    <submittedName>
        <fullName evidence="2">Uncharacterized protein</fullName>
    </submittedName>
</protein>
<evidence type="ECO:0000313" key="2">
    <source>
        <dbReference type="EMBL" id="HJC64706.1"/>
    </source>
</evidence>
<evidence type="ECO:0000256" key="1">
    <source>
        <dbReference type="SAM" id="MobiDB-lite"/>
    </source>
</evidence>
<evidence type="ECO:0000313" key="3">
    <source>
        <dbReference type="Proteomes" id="UP000823886"/>
    </source>
</evidence>
<comment type="caution">
    <text evidence="2">The sequence shown here is derived from an EMBL/GenBank/DDBJ whole genome shotgun (WGS) entry which is preliminary data.</text>
</comment>
<organism evidence="2 3">
    <name type="scientific">Candidatus Blautia merdavium</name>
    <dbReference type="NCBI Taxonomy" id="2838494"/>
    <lineage>
        <taxon>Bacteria</taxon>
        <taxon>Bacillati</taxon>
        <taxon>Bacillota</taxon>
        <taxon>Clostridia</taxon>
        <taxon>Lachnospirales</taxon>
        <taxon>Lachnospiraceae</taxon>
        <taxon>Blautia</taxon>
    </lineage>
</organism>
<gene>
    <name evidence="2" type="ORF">H9753_14015</name>
</gene>
<dbReference type="Proteomes" id="UP000823886">
    <property type="component" value="Unassembled WGS sequence"/>
</dbReference>
<accession>A0A9D2TD42</accession>
<dbReference type="EMBL" id="DWVZ01000196">
    <property type="protein sequence ID" value="HJC64706.1"/>
    <property type="molecule type" value="Genomic_DNA"/>
</dbReference>
<dbReference type="AlphaFoldDB" id="A0A9D2TD42"/>